<accession>A0A7C8YW38</accession>
<protein>
    <submittedName>
        <fullName evidence="1">Uncharacterized protein</fullName>
    </submittedName>
</protein>
<sequence length="105" mass="11972">MNVDKPSHGMLLSKPLCSVKVLEVAFFLLATSLHQLPWFFGSSRCQGEALAQRRYIHLHPSLENDQCTGHNQLEMSMVYYALFPLVCDQLQSPALRITKRSDKTH</sequence>
<reference evidence="1" key="2">
    <citation type="submission" date="2020-07" db="EMBL/GenBank/DDBJ databases">
        <authorList>
            <person name="Vera ALvarez R."/>
            <person name="Arias-Moreno D.M."/>
            <person name="Jimenez-Jacinto V."/>
            <person name="Jimenez-Bremont J.F."/>
            <person name="Swaminathan K."/>
            <person name="Moose S.P."/>
            <person name="Guerrero-Gonzalez M.L."/>
            <person name="Marino-Ramirez L."/>
            <person name="Landsman D."/>
            <person name="Rodriguez-Kessler M."/>
            <person name="Delgado-Sanchez P."/>
        </authorList>
    </citation>
    <scope>NUCLEOTIDE SEQUENCE</scope>
    <source>
        <tissue evidence="1">Cladode</tissue>
    </source>
</reference>
<reference evidence="1" key="1">
    <citation type="journal article" date="2013" name="J. Plant Res.">
        <title>Effect of fungi and light on seed germination of three Opuntia species from semiarid lands of central Mexico.</title>
        <authorList>
            <person name="Delgado-Sanchez P."/>
            <person name="Jimenez-Bremont J.F."/>
            <person name="Guerrero-Gonzalez Mde L."/>
            <person name="Flores J."/>
        </authorList>
    </citation>
    <scope>NUCLEOTIDE SEQUENCE</scope>
    <source>
        <tissue evidence="1">Cladode</tissue>
    </source>
</reference>
<dbReference type="EMBL" id="GISG01062514">
    <property type="protein sequence ID" value="MBA4627550.1"/>
    <property type="molecule type" value="Transcribed_RNA"/>
</dbReference>
<proteinExistence type="predicted"/>
<dbReference type="EMBL" id="GISG01062515">
    <property type="protein sequence ID" value="MBA4627551.1"/>
    <property type="molecule type" value="Transcribed_RNA"/>
</dbReference>
<name>A0A7C8YW38_OPUST</name>
<evidence type="ECO:0000313" key="1">
    <source>
        <dbReference type="EMBL" id="MBA4627551.1"/>
    </source>
</evidence>
<organism evidence="1">
    <name type="scientific">Opuntia streptacantha</name>
    <name type="common">Prickly pear cactus</name>
    <name type="synonym">Opuntia cardona</name>
    <dbReference type="NCBI Taxonomy" id="393608"/>
    <lineage>
        <taxon>Eukaryota</taxon>
        <taxon>Viridiplantae</taxon>
        <taxon>Streptophyta</taxon>
        <taxon>Embryophyta</taxon>
        <taxon>Tracheophyta</taxon>
        <taxon>Spermatophyta</taxon>
        <taxon>Magnoliopsida</taxon>
        <taxon>eudicotyledons</taxon>
        <taxon>Gunneridae</taxon>
        <taxon>Pentapetalae</taxon>
        <taxon>Caryophyllales</taxon>
        <taxon>Cactineae</taxon>
        <taxon>Cactaceae</taxon>
        <taxon>Opuntioideae</taxon>
        <taxon>Opuntia</taxon>
    </lineage>
</organism>
<dbReference type="AlphaFoldDB" id="A0A7C8YW38"/>